<comment type="caution">
    <text evidence="1">The sequence shown here is derived from an EMBL/GenBank/DDBJ whole genome shotgun (WGS) entry which is preliminary data.</text>
</comment>
<evidence type="ECO:0000313" key="1">
    <source>
        <dbReference type="EMBL" id="PSH60484.1"/>
    </source>
</evidence>
<reference evidence="2" key="1">
    <citation type="submission" date="2017-11" db="EMBL/GenBank/DDBJ databases">
        <authorList>
            <person name="Kuznetsova I."/>
            <person name="Sazanova A."/>
            <person name="Chirak E."/>
            <person name="Safronova V."/>
            <person name="Willems A."/>
        </authorList>
    </citation>
    <scope>NUCLEOTIDE SEQUENCE [LARGE SCALE GENOMIC DNA]</scope>
    <source>
        <strain evidence="2">PEPV15</strain>
    </source>
</reference>
<organism evidence="1 2">
    <name type="scientific">Phyllobacterium endophyticum</name>
    <dbReference type="NCBI Taxonomy" id="1149773"/>
    <lineage>
        <taxon>Bacteria</taxon>
        <taxon>Pseudomonadati</taxon>
        <taxon>Pseudomonadota</taxon>
        <taxon>Alphaproteobacteria</taxon>
        <taxon>Hyphomicrobiales</taxon>
        <taxon>Phyllobacteriaceae</taxon>
        <taxon>Phyllobacterium</taxon>
    </lineage>
</organism>
<dbReference type="AlphaFoldDB" id="A0A2P7B214"/>
<accession>A0A2P7B214</accession>
<proteinExistence type="predicted"/>
<sequence>MVAMIMVMADHMMPVMDRFSSACAGGKCGNRDREGNSEAESRIERSFHVLGFPWVGAEGRPADAGVKLSTHHLSDMDVSALFPAGGVSFLHCFRNEAAKGAHQALAGHERFTTGQRDFRAL</sequence>
<gene>
    <name evidence="1" type="ORF">CU100_07365</name>
</gene>
<protein>
    <submittedName>
        <fullName evidence="1">Uncharacterized protein</fullName>
    </submittedName>
</protein>
<evidence type="ECO:0000313" key="2">
    <source>
        <dbReference type="Proteomes" id="UP000241158"/>
    </source>
</evidence>
<name>A0A2P7B214_9HYPH</name>
<keyword evidence="2" id="KW-1185">Reference proteome</keyword>
<dbReference type="Proteomes" id="UP000241158">
    <property type="component" value="Unassembled WGS sequence"/>
</dbReference>
<dbReference type="EMBL" id="PGGN01000001">
    <property type="protein sequence ID" value="PSH60484.1"/>
    <property type="molecule type" value="Genomic_DNA"/>
</dbReference>